<evidence type="ECO:0000256" key="1">
    <source>
        <dbReference type="ARBA" id="ARBA00004370"/>
    </source>
</evidence>
<dbReference type="EMBL" id="UXUI01008110">
    <property type="protein sequence ID" value="VDD90523.1"/>
    <property type="molecule type" value="Genomic_DNA"/>
</dbReference>
<accession>A0A0N4V5Z3</accession>
<evidence type="ECO:0000256" key="4">
    <source>
        <dbReference type="ARBA" id="ARBA00023136"/>
    </source>
</evidence>
<evidence type="ECO:0000313" key="7">
    <source>
        <dbReference type="WBParaSite" id="EVEC_0000566301-mRNA-1"/>
    </source>
</evidence>
<evidence type="ECO:0000256" key="3">
    <source>
        <dbReference type="ARBA" id="ARBA00022989"/>
    </source>
</evidence>
<dbReference type="WBParaSite" id="EVEC_0000566301-mRNA-1">
    <property type="protein sequence ID" value="EVEC_0000566301-mRNA-1"/>
    <property type="gene ID" value="EVEC_0000566301"/>
</dbReference>
<proteinExistence type="predicted"/>
<evidence type="ECO:0000313" key="6">
    <source>
        <dbReference type="Proteomes" id="UP000274131"/>
    </source>
</evidence>
<keyword evidence="2" id="KW-0812">Transmembrane</keyword>
<name>A0A0N4V5Z3_ENTVE</name>
<dbReference type="GO" id="GO:0016020">
    <property type="term" value="C:membrane"/>
    <property type="evidence" value="ECO:0007669"/>
    <property type="project" value="UniProtKB-SubCell"/>
</dbReference>
<evidence type="ECO:0000256" key="2">
    <source>
        <dbReference type="ARBA" id="ARBA00022692"/>
    </source>
</evidence>
<dbReference type="AlphaFoldDB" id="A0A0N4V5Z3"/>
<dbReference type="Gene3D" id="3.40.50.12190">
    <property type="match status" value="1"/>
</dbReference>
<protein>
    <submittedName>
        <fullName evidence="7">AAA_9 domain-containing protein</fullName>
    </submittedName>
</protein>
<reference evidence="7" key="1">
    <citation type="submission" date="2017-02" db="UniProtKB">
        <authorList>
            <consortium name="WormBaseParasite"/>
        </authorList>
    </citation>
    <scope>IDENTIFICATION</scope>
</reference>
<dbReference type="OrthoDB" id="5867339at2759"/>
<dbReference type="Proteomes" id="UP000274131">
    <property type="component" value="Unassembled WGS sequence"/>
</dbReference>
<keyword evidence="6" id="KW-1185">Reference proteome</keyword>
<sequence length="172" mass="19276">MASLLREKYPQERAESTKNVLTVLGRRKISEESTEAETLLITGSKAKEFAADVTAVLTEVLQNGEAGTIFCNEKMKRYQLDEKINKAMSENIDRLRGEAILSLHALCDYEYSPHSKALVVLTVTNFNMGIYPDCENALSSLLHKEWQTPFLNGDIISAILSRITSYIICLTN</sequence>
<gene>
    <name evidence="5" type="ORF">EVEC_LOCUS5274</name>
</gene>
<keyword evidence="4" id="KW-0472">Membrane</keyword>
<evidence type="ECO:0000313" key="5">
    <source>
        <dbReference type="EMBL" id="VDD90523.1"/>
    </source>
</evidence>
<dbReference type="InterPro" id="IPR038599">
    <property type="entry name" value="LAP1C-like_C_sf"/>
</dbReference>
<organism evidence="7">
    <name type="scientific">Enterobius vermicularis</name>
    <name type="common">Human pinworm</name>
    <dbReference type="NCBI Taxonomy" id="51028"/>
    <lineage>
        <taxon>Eukaryota</taxon>
        <taxon>Metazoa</taxon>
        <taxon>Ecdysozoa</taxon>
        <taxon>Nematoda</taxon>
        <taxon>Chromadorea</taxon>
        <taxon>Rhabditida</taxon>
        <taxon>Spirurina</taxon>
        <taxon>Oxyuridomorpha</taxon>
        <taxon>Oxyuroidea</taxon>
        <taxon>Oxyuridae</taxon>
        <taxon>Enterobius</taxon>
    </lineage>
</organism>
<reference evidence="5 6" key="2">
    <citation type="submission" date="2018-10" db="EMBL/GenBank/DDBJ databases">
        <authorList>
            <consortium name="Pathogen Informatics"/>
        </authorList>
    </citation>
    <scope>NUCLEOTIDE SEQUENCE [LARGE SCALE GENOMIC DNA]</scope>
</reference>
<comment type="subcellular location">
    <subcellularLocation>
        <location evidence="1">Membrane</location>
    </subcellularLocation>
</comment>
<keyword evidence="3" id="KW-1133">Transmembrane helix</keyword>